<dbReference type="RefSeq" id="WP_090706782.1">
    <property type="nucleotide sequence ID" value="NZ_FNHH01000035.1"/>
</dbReference>
<dbReference type="EMBL" id="FNHH01000035">
    <property type="protein sequence ID" value="SDN03112.1"/>
    <property type="molecule type" value="Genomic_DNA"/>
</dbReference>
<dbReference type="Proteomes" id="UP000199226">
    <property type="component" value="Unassembled WGS sequence"/>
</dbReference>
<sequence>MRNLLRFAISLFLAHFSQSALSQSASLNINLSKSVLSVSVTAPADIKLNNTGYSRYDEGVNAIIKDHISVVSSGAYIVKVTVGDVIGNSGLLRSSVKITPQLGSGNNGNLDGLMINTALPSNFIPNRQITIIEADHASWNGNTSSNTFNVSYLIGADGAFAGRIPGTSIIPVIYTIILK</sequence>
<organism evidence="2 3">
    <name type="scientific">Daejeonella rubra</name>
    <dbReference type="NCBI Taxonomy" id="990371"/>
    <lineage>
        <taxon>Bacteria</taxon>
        <taxon>Pseudomonadati</taxon>
        <taxon>Bacteroidota</taxon>
        <taxon>Sphingobacteriia</taxon>
        <taxon>Sphingobacteriales</taxon>
        <taxon>Sphingobacteriaceae</taxon>
        <taxon>Daejeonella</taxon>
    </lineage>
</organism>
<keyword evidence="3" id="KW-1185">Reference proteome</keyword>
<feature type="signal peptide" evidence="1">
    <location>
        <begin position="1"/>
        <end position="22"/>
    </location>
</feature>
<name>A0A1G9Y1Z6_9SPHI</name>
<reference evidence="3" key="1">
    <citation type="submission" date="2016-10" db="EMBL/GenBank/DDBJ databases">
        <authorList>
            <person name="Varghese N."/>
            <person name="Submissions S."/>
        </authorList>
    </citation>
    <scope>NUCLEOTIDE SEQUENCE [LARGE SCALE GENOMIC DNA]</scope>
    <source>
        <strain evidence="3">DSM 24536</strain>
    </source>
</reference>
<protein>
    <submittedName>
        <fullName evidence="2">Uncharacterized protein</fullName>
    </submittedName>
</protein>
<evidence type="ECO:0000313" key="3">
    <source>
        <dbReference type="Proteomes" id="UP000199226"/>
    </source>
</evidence>
<evidence type="ECO:0000313" key="2">
    <source>
        <dbReference type="EMBL" id="SDN03112.1"/>
    </source>
</evidence>
<gene>
    <name evidence="2" type="ORF">SAMN05421813_1352</name>
</gene>
<keyword evidence="1" id="KW-0732">Signal</keyword>
<proteinExistence type="predicted"/>
<dbReference type="OrthoDB" id="767544at2"/>
<dbReference type="AlphaFoldDB" id="A0A1G9Y1Z6"/>
<dbReference type="STRING" id="990371.SAMN05421813_1352"/>
<accession>A0A1G9Y1Z6</accession>
<feature type="chain" id="PRO_5011484343" evidence="1">
    <location>
        <begin position="23"/>
        <end position="179"/>
    </location>
</feature>
<evidence type="ECO:0000256" key="1">
    <source>
        <dbReference type="SAM" id="SignalP"/>
    </source>
</evidence>